<organism evidence="3 4">
    <name type="scientific">Corynebacterium glaucum</name>
    <dbReference type="NCBI Taxonomy" id="187491"/>
    <lineage>
        <taxon>Bacteria</taxon>
        <taxon>Bacillati</taxon>
        <taxon>Actinomycetota</taxon>
        <taxon>Actinomycetes</taxon>
        <taxon>Mycobacteriales</taxon>
        <taxon>Corynebacteriaceae</taxon>
        <taxon>Corynebacterium</taxon>
    </lineage>
</organism>
<dbReference type="Gene3D" id="3.10.580.10">
    <property type="entry name" value="CBS-domain"/>
    <property type="match status" value="1"/>
</dbReference>
<evidence type="ECO:0000259" key="2">
    <source>
        <dbReference type="PROSITE" id="PS51371"/>
    </source>
</evidence>
<reference evidence="3 4" key="1">
    <citation type="submission" date="2016-12" db="EMBL/GenBank/DDBJ databases">
        <authorList>
            <person name="Song W.-J."/>
            <person name="Kurnit D.M."/>
        </authorList>
    </citation>
    <scope>NUCLEOTIDE SEQUENCE [LARGE SCALE GENOMIC DNA]</scope>
    <source>
        <strain evidence="3 4">DSM 30827</strain>
    </source>
</reference>
<dbReference type="Pfam" id="PF00571">
    <property type="entry name" value="CBS"/>
    <property type="match status" value="1"/>
</dbReference>
<proteinExistence type="predicted"/>
<evidence type="ECO:0000313" key="3">
    <source>
        <dbReference type="EMBL" id="AQQ15356.1"/>
    </source>
</evidence>
<dbReference type="InterPro" id="IPR046342">
    <property type="entry name" value="CBS_dom_sf"/>
</dbReference>
<protein>
    <submittedName>
        <fullName evidence="3">CBS domain protein</fullName>
    </submittedName>
</protein>
<dbReference type="EMBL" id="CP019688">
    <property type="protein sequence ID" value="AQQ15356.1"/>
    <property type="molecule type" value="Genomic_DNA"/>
</dbReference>
<accession>A0A1Q2HWW4</accession>
<dbReference type="OrthoDB" id="4417510at2"/>
<keyword evidence="1" id="KW-0129">CBS domain</keyword>
<gene>
    <name evidence="3" type="ORF">CGLAU_06970</name>
</gene>
<dbReference type="PROSITE" id="PS51371">
    <property type="entry name" value="CBS"/>
    <property type="match status" value="1"/>
</dbReference>
<evidence type="ECO:0000256" key="1">
    <source>
        <dbReference type="PROSITE-ProRule" id="PRU00703"/>
    </source>
</evidence>
<dbReference type="RefSeq" id="WP_095660057.1">
    <property type="nucleotide sequence ID" value="NZ_CP019688.1"/>
</dbReference>
<dbReference type="AlphaFoldDB" id="A0A1Q2HWW4"/>
<dbReference type="Proteomes" id="UP000217209">
    <property type="component" value="Chromosome"/>
</dbReference>
<dbReference type="InterPro" id="IPR000644">
    <property type="entry name" value="CBS_dom"/>
</dbReference>
<dbReference type="SUPFAM" id="SSF54631">
    <property type="entry name" value="CBS-domain pair"/>
    <property type="match status" value="1"/>
</dbReference>
<sequence>MATQEAPNRAVEFLAAFNDIEAFLRTELDAKKSDSFKWMATQAAKRGVISRDQADDLKEFAELRNAISHGEYRDFRPIAEPLQETVDEIKHIRDVLLEPTLAVDVVGYDQSIITLSPDDAIGDALRAIRESGHTQFPIYDDGTCVGLLTTNAIARWVAEELETADSIDADTMANTTVADALELSGQHDKAVFLPRTATAAAAVDALTTPLPSGALPRLGIITEHGNTDQRPIAVVNATDIPHLAEAS</sequence>
<feature type="domain" description="CBS" evidence="2">
    <location>
        <begin position="108"/>
        <end position="163"/>
    </location>
</feature>
<keyword evidence="4" id="KW-1185">Reference proteome</keyword>
<name>A0A1Q2HWW4_9CORY</name>
<evidence type="ECO:0000313" key="4">
    <source>
        <dbReference type="Proteomes" id="UP000217209"/>
    </source>
</evidence>
<dbReference type="KEGG" id="cgv:CGLAU_06970"/>